<dbReference type="OrthoDB" id="10445027at2759"/>
<dbReference type="EMBL" id="SJOL01009937">
    <property type="protein sequence ID" value="TGZ54725.1"/>
    <property type="molecule type" value="Genomic_DNA"/>
</dbReference>
<evidence type="ECO:0000256" key="1">
    <source>
        <dbReference type="SAM" id="SignalP"/>
    </source>
</evidence>
<proteinExistence type="predicted"/>
<organism evidence="2 3">
    <name type="scientific">Opisthorchis felineus</name>
    <dbReference type="NCBI Taxonomy" id="147828"/>
    <lineage>
        <taxon>Eukaryota</taxon>
        <taxon>Metazoa</taxon>
        <taxon>Spiralia</taxon>
        <taxon>Lophotrochozoa</taxon>
        <taxon>Platyhelminthes</taxon>
        <taxon>Trematoda</taxon>
        <taxon>Digenea</taxon>
        <taxon>Opisthorchiida</taxon>
        <taxon>Opisthorchiata</taxon>
        <taxon>Opisthorchiidae</taxon>
        <taxon>Opisthorchis</taxon>
    </lineage>
</organism>
<evidence type="ECO:0000313" key="2">
    <source>
        <dbReference type="EMBL" id="TGZ54725.1"/>
    </source>
</evidence>
<accession>A0A4S2KX85</accession>
<evidence type="ECO:0000313" key="3">
    <source>
        <dbReference type="Proteomes" id="UP000308267"/>
    </source>
</evidence>
<comment type="caution">
    <text evidence="2">The sequence shown here is derived from an EMBL/GenBank/DDBJ whole genome shotgun (WGS) entry which is preliminary data.</text>
</comment>
<keyword evidence="3" id="KW-1185">Reference proteome</keyword>
<keyword evidence="1" id="KW-0732">Signal</keyword>
<name>A0A4S2KX85_OPIFE</name>
<gene>
    <name evidence="2" type="ORF">CRM22_010568</name>
</gene>
<dbReference type="AlphaFoldDB" id="A0A4S2KX85"/>
<reference evidence="2 3" key="1">
    <citation type="journal article" date="2019" name="BMC Genomics">
        <title>New insights from Opisthorchis felineus genome: update on genomics of the epidemiologically important liver flukes.</title>
        <authorList>
            <person name="Ershov N.I."/>
            <person name="Mordvinov V.A."/>
            <person name="Prokhortchouk E.B."/>
            <person name="Pakharukova M.Y."/>
            <person name="Gunbin K.V."/>
            <person name="Ustyantsev K."/>
            <person name="Genaev M.A."/>
            <person name="Blinov A.G."/>
            <person name="Mazur A."/>
            <person name="Boulygina E."/>
            <person name="Tsygankova S."/>
            <person name="Khrameeva E."/>
            <person name="Chekanov N."/>
            <person name="Fan G."/>
            <person name="Xiao A."/>
            <person name="Zhang H."/>
            <person name="Xu X."/>
            <person name="Yang H."/>
            <person name="Solovyev V."/>
            <person name="Lee S.M."/>
            <person name="Liu X."/>
            <person name="Afonnikov D.A."/>
            <person name="Skryabin K.G."/>
        </authorList>
    </citation>
    <scope>NUCLEOTIDE SEQUENCE [LARGE SCALE GENOMIC DNA]</scope>
    <source>
        <strain evidence="2">AK-0245</strain>
        <tissue evidence="2">Whole organism</tissue>
    </source>
</reference>
<dbReference type="Proteomes" id="UP000308267">
    <property type="component" value="Unassembled WGS sequence"/>
</dbReference>
<feature type="chain" id="PRO_5020327108" description="Domain of unknown function DB domain-containing protein" evidence="1">
    <location>
        <begin position="19"/>
        <end position="98"/>
    </location>
</feature>
<sequence>MSRFIILVTAVLLNEAVSQNIFDYRACMRGCQIRDSYLCLVICSVDEKQRCATRYSQNLRAKLRCLNAAYDDCVAWPTNYADFFTMCNTVFIDGGKLR</sequence>
<protein>
    <recommendedName>
        <fullName evidence="4">Domain of unknown function DB domain-containing protein</fullName>
    </recommendedName>
</protein>
<evidence type="ECO:0008006" key="4">
    <source>
        <dbReference type="Google" id="ProtNLM"/>
    </source>
</evidence>
<feature type="signal peptide" evidence="1">
    <location>
        <begin position="1"/>
        <end position="18"/>
    </location>
</feature>